<name>A0A0J8Y0Z0_9GAMM</name>
<accession>A0A0J8Y0Z0</accession>
<dbReference type="OrthoDB" id="5809593at2"/>
<evidence type="ECO:0000313" key="2">
    <source>
        <dbReference type="EMBL" id="PSW24076.1"/>
    </source>
</evidence>
<organism evidence="2 3">
    <name type="scientific">Photobacterium swingsii</name>
    <dbReference type="NCBI Taxonomy" id="680026"/>
    <lineage>
        <taxon>Bacteria</taxon>
        <taxon>Pseudomonadati</taxon>
        <taxon>Pseudomonadota</taxon>
        <taxon>Gammaproteobacteria</taxon>
        <taxon>Vibrionales</taxon>
        <taxon>Vibrionaceae</taxon>
        <taxon>Photobacterium</taxon>
    </lineage>
</organism>
<gene>
    <name evidence="2" type="ORF">C9I94_12095</name>
</gene>
<proteinExistence type="predicted"/>
<keyword evidence="1" id="KW-0732">Signal</keyword>
<evidence type="ECO:0000313" key="3">
    <source>
        <dbReference type="Proteomes" id="UP000240481"/>
    </source>
</evidence>
<feature type="chain" id="PRO_5030009272" evidence="1">
    <location>
        <begin position="23"/>
        <end position="688"/>
    </location>
</feature>
<evidence type="ECO:0000256" key="1">
    <source>
        <dbReference type="SAM" id="SignalP"/>
    </source>
</evidence>
<dbReference type="PROSITE" id="PS00018">
    <property type="entry name" value="EF_HAND_1"/>
    <property type="match status" value="1"/>
</dbReference>
<dbReference type="Proteomes" id="UP000240481">
    <property type="component" value="Unassembled WGS sequence"/>
</dbReference>
<dbReference type="AlphaFoldDB" id="A0A0J8Y0Z0"/>
<comment type="caution">
    <text evidence="2">The sequence shown here is derived from an EMBL/GenBank/DDBJ whole genome shotgun (WGS) entry which is preliminary data.</text>
</comment>
<dbReference type="InterPro" id="IPR018247">
    <property type="entry name" value="EF_Hand_1_Ca_BS"/>
</dbReference>
<sequence>MTRNGVRIAGCIFSFIGFTAQAQVYPSTGTGWVLPGSWEAPLTTSRFDTANDVKRWEAQHADIVFGSMQNKAINQQLISMGYMYSQKLDCKPSKPSSWLSQHAQLAGLEFEDLFLHFAEDTQLEATSISQGLKYLLEGQAFHLILIRNGNYATARLPLNLQPNDELVLISSYPSNSLVIEADIAPRVEQAIALSSPSEGIAQWQAVHSDWQRVQGKWLGSLEVQHPWQSASARIEGRELNTGKQALSDGLQVWMLKLNWQAESKVEQVAFKPWLDYQDQRLVIPGWDAENDRNQDGFISDQEFYSRKNVKASARFRHQARLIPAGHMWPGTCWYRVNFGNKLLNDLHAKWYRYDWEQQGLSGAYNDDMAKLLGRNQFTVDTGGQLQELPLKAGNDESSLYYAKQMAAFLKLVKAQTQTHWLAANISDLNLWHYDGWPRELRDVVDVWLREHYLTPAMGLDRLYRYWDNFALAKLGDKSLIMVSVKSGRSQVAPLLPAAWHQDIETGLALYYLFNIPQQTYYHSWNAGFYYGSGNTDEKNWYRQGVPKNWVYQPSAMLEVDIGQPALVPKGHRVVYWRNKTKDIDIKAKTSTTMLGDTGVVPANWFWLYRSGWGSNFPRHGVIARQYSKGLVVYRAMNEPNNPAFMQTEPLRVSLPGDYRRVMPNGTLGEPMRYIELGGYEGAVLKKVE</sequence>
<reference evidence="2 3" key="1">
    <citation type="submission" date="2018-01" db="EMBL/GenBank/DDBJ databases">
        <title>Whole genome sequencing of Histamine producing bacteria.</title>
        <authorList>
            <person name="Butler K."/>
        </authorList>
    </citation>
    <scope>NUCLEOTIDE SEQUENCE [LARGE SCALE GENOMIC DNA]</scope>
    <source>
        <strain evidence="2 3">DSM 24669</strain>
    </source>
</reference>
<feature type="signal peptide" evidence="1">
    <location>
        <begin position="1"/>
        <end position="22"/>
    </location>
</feature>
<dbReference type="STRING" id="680026.AB733_07180"/>
<dbReference type="RefSeq" id="WP_048898137.1">
    <property type="nucleotide sequence ID" value="NZ_AP024852.1"/>
</dbReference>
<protein>
    <submittedName>
        <fullName evidence="2">Uncharacterized protein</fullName>
    </submittedName>
</protein>
<dbReference type="EMBL" id="PYLZ01000006">
    <property type="protein sequence ID" value="PSW24076.1"/>
    <property type="molecule type" value="Genomic_DNA"/>
</dbReference>
<keyword evidence="3" id="KW-1185">Reference proteome</keyword>